<sequence length="189" mass="21416">KVLDEIRTNFPDKDTKITYHDARNKLPYFIATVYEVLRVVGSVGGTLYRSAPKEGVDILGYNVPEGNELVMFVPGTHNDTDVWEDPKTFNPDRFLGPEGEKLKKEIVAFSTGVRICPGRNLAWIEIFLSIPNMLKNFDLELPADSKFDPNILDPKRNNQPLLPKDVTFITRPPANPDADCNIVIKKRVY</sequence>
<keyword evidence="4 6" id="KW-0408">Iron</keyword>
<evidence type="ECO:0000256" key="2">
    <source>
        <dbReference type="ARBA" id="ARBA00022723"/>
    </source>
</evidence>
<dbReference type="GO" id="GO:0016705">
    <property type="term" value="F:oxidoreductase activity, acting on paired donors, with incorporation or reduction of molecular oxygen"/>
    <property type="evidence" value="ECO:0007669"/>
    <property type="project" value="InterPro"/>
</dbReference>
<dbReference type="PANTHER" id="PTHR24303:SF31">
    <property type="entry name" value="CYTOCHROME P450 307A1-RELATED"/>
    <property type="match status" value="1"/>
</dbReference>
<feature type="binding site" description="axial binding residue" evidence="6">
    <location>
        <position position="116"/>
    </location>
    <ligand>
        <name>heme</name>
        <dbReference type="ChEBI" id="CHEBI:30413"/>
    </ligand>
    <ligandPart>
        <name>Fe</name>
        <dbReference type="ChEBI" id="CHEBI:18248"/>
    </ligandPart>
</feature>
<dbReference type="SUPFAM" id="SSF48264">
    <property type="entry name" value="Cytochrome P450"/>
    <property type="match status" value="1"/>
</dbReference>
<dbReference type="InterPro" id="IPR017972">
    <property type="entry name" value="Cyt_P450_CS"/>
</dbReference>
<reference evidence="8" key="2">
    <citation type="submission" date="2017-01" db="EMBL/GenBank/DDBJ databases">
        <authorList>
            <person name="Mah S.A."/>
            <person name="Swanson W.J."/>
            <person name="Moy G.W."/>
            <person name="Vacquier V.D."/>
        </authorList>
    </citation>
    <scope>NUCLEOTIDE SEQUENCE [LARGE SCALE GENOMIC DNA]</scope>
    <source>
        <strain evidence="8">ID-206-W2</strain>
    </source>
</reference>
<dbReference type="GO" id="GO:0005506">
    <property type="term" value="F:iron ion binding"/>
    <property type="evidence" value="ECO:0007669"/>
    <property type="project" value="InterPro"/>
</dbReference>
<keyword evidence="2 6" id="KW-0479">Metal-binding</keyword>
<dbReference type="GO" id="GO:0020037">
    <property type="term" value="F:heme binding"/>
    <property type="evidence" value="ECO:0007669"/>
    <property type="project" value="InterPro"/>
</dbReference>
<proteinExistence type="inferred from homology"/>
<dbReference type="PROSITE" id="PS00086">
    <property type="entry name" value="CYTOCHROME_P450"/>
    <property type="match status" value="1"/>
</dbReference>
<dbReference type="InterPro" id="IPR036396">
    <property type="entry name" value="Cyt_P450_sf"/>
</dbReference>
<dbReference type="EMBL" id="LSSM01006965">
    <property type="protein sequence ID" value="OMJ09631.1"/>
    <property type="molecule type" value="Genomic_DNA"/>
</dbReference>
<evidence type="ECO:0000313" key="8">
    <source>
        <dbReference type="EMBL" id="OMJ09631.1"/>
    </source>
</evidence>
<dbReference type="InterPro" id="IPR002401">
    <property type="entry name" value="Cyt_P450_E_grp-I"/>
</dbReference>
<evidence type="ECO:0000256" key="7">
    <source>
        <dbReference type="RuleBase" id="RU000461"/>
    </source>
</evidence>
<protein>
    <submittedName>
        <fullName evidence="8">Vitamin D 25-hydroxylase</fullName>
    </submittedName>
</protein>
<comment type="cofactor">
    <cofactor evidence="1 6">
        <name>heme</name>
        <dbReference type="ChEBI" id="CHEBI:30413"/>
    </cofactor>
</comment>
<keyword evidence="3 7" id="KW-0560">Oxidoreductase</keyword>
<evidence type="ECO:0000256" key="5">
    <source>
        <dbReference type="ARBA" id="ARBA00023033"/>
    </source>
</evidence>
<dbReference type="PRINTS" id="PR00463">
    <property type="entry name" value="EP450I"/>
</dbReference>
<comment type="similarity">
    <text evidence="7">Belongs to the cytochrome P450 family.</text>
</comment>
<dbReference type="PANTHER" id="PTHR24303">
    <property type="entry name" value="HEME-BINDING MONOOXYGENASE FAMILY"/>
    <property type="match status" value="1"/>
</dbReference>
<reference evidence="10" key="1">
    <citation type="submission" date="2017-01" db="EMBL/GenBank/DDBJ databases">
        <authorList>
            <person name="Wang Y."/>
            <person name="White M."/>
            <person name="Kvist S."/>
            <person name="Moncalvo J.-M."/>
        </authorList>
    </citation>
    <scope>NUCLEOTIDE SEQUENCE [LARGE SCALE GENOMIC DNA]</scope>
    <source>
        <strain evidence="10">ID-206-W2</strain>
    </source>
</reference>
<comment type="caution">
    <text evidence="8">The sequence shown here is derived from an EMBL/GenBank/DDBJ whole genome shotgun (WGS) entry which is preliminary data.</text>
</comment>
<evidence type="ECO:0000256" key="3">
    <source>
        <dbReference type="ARBA" id="ARBA00023002"/>
    </source>
</evidence>
<evidence type="ECO:0000256" key="4">
    <source>
        <dbReference type="ARBA" id="ARBA00023004"/>
    </source>
</evidence>
<evidence type="ECO:0000256" key="1">
    <source>
        <dbReference type="ARBA" id="ARBA00001971"/>
    </source>
</evidence>
<evidence type="ECO:0000313" key="9">
    <source>
        <dbReference type="EMBL" id="OMJ10647.1"/>
    </source>
</evidence>
<dbReference type="EMBL" id="LSSM01006507">
    <property type="protein sequence ID" value="OMJ10647.1"/>
    <property type="molecule type" value="Genomic_DNA"/>
</dbReference>
<dbReference type="Pfam" id="PF00067">
    <property type="entry name" value="p450"/>
    <property type="match status" value="1"/>
</dbReference>
<dbReference type="AlphaFoldDB" id="A0A1R1X4R8"/>
<dbReference type="GO" id="GO:0004497">
    <property type="term" value="F:monooxygenase activity"/>
    <property type="evidence" value="ECO:0007669"/>
    <property type="project" value="UniProtKB-KW"/>
</dbReference>
<accession>A0A1R1X4R8</accession>
<keyword evidence="5 7" id="KW-0503">Monooxygenase</keyword>
<dbReference type="InterPro" id="IPR001128">
    <property type="entry name" value="Cyt_P450"/>
</dbReference>
<evidence type="ECO:0000256" key="6">
    <source>
        <dbReference type="PIRSR" id="PIRSR602401-1"/>
    </source>
</evidence>
<organism evidence="8 10">
    <name type="scientific">Smittium culicis</name>
    <dbReference type="NCBI Taxonomy" id="133412"/>
    <lineage>
        <taxon>Eukaryota</taxon>
        <taxon>Fungi</taxon>
        <taxon>Fungi incertae sedis</taxon>
        <taxon>Zoopagomycota</taxon>
        <taxon>Kickxellomycotina</taxon>
        <taxon>Harpellomycetes</taxon>
        <taxon>Harpellales</taxon>
        <taxon>Legeriomycetaceae</taxon>
        <taxon>Smittium</taxon>
    </lineage>
</organism>
<name>A0A1R1X4R8_9FUNG</name>
<feature type="non-terminal residue" evidence="8">
    <location>
        <position position="1"/>
    </location>
</feature>
<keyword evidence="6 7" id="KW-0349">Heme</keyword>
<keyword evidence="10" id="KW-1185">Reference proteome</keyword>
<dbReference type="Gene3D" id="1.10.630.10">
    <property type="entry name" value="Cytochrome P450"/>
    <property type="match status" value="1"/>
</dbReference>
<gene>
    <name evidence="9" type="ORF">AYI69_g10156</name>
    <name evidence="8" type="ORF">AYI69_g10572</name>
</gene>
<dbReference type="Proteomes" id="UP000187429">
    <property type="component" value="Unassembled WGS sequence"/>
</dbReference>
<evidence type="ECO:0000313" key="10">
    <source>
        <dbReference type="Proteomes" id="UP000187429"/>
    </source>
</evidence>
<dbReference type="OrthoDB" id="3934656at2759"/>